<organism evidence="1">
    <name type="scientific">Sesamum latifolium</name>
    <dbReference type="NCBI Taxonomy" id="2727402"/>
    <lineage>
        <taxon>Eukaryota</taxon>
        <taxon>Viridiplantae</taxon>
        <taxon>Streptophyta</taxon>
        <taxon>Embryophyta</taxon>
        <taxon>Tracheophyta</taxon>
        <taxon>Spermatophyta</taxon>
        <taxon>Magnoliopsida</taxon>
        <taxon>eudicotyledons</taxon>
        <taxon>Gunneridae</taxon>
        <taxon>Pentapetalae</taxon>
        <taxon>asterids</taxon>
        <taxon>lamiids</taxon>
        <taxon>Lamiales</taxon>
        <taxon>Pedaliaceae</taxon>
        <taxon>Sesamum</taxon>
    </lineage>
</organism>
<dbReference type="PANTHER" id="PTHR33116:SF76">
    <property type="entry name" value="DUF4283 DOMAIN-CONTAINING PROTEIN"/>
    <property type="match status" value="1"/>
</dbReference>
<evidence type="ECO:0000313" key="1">
    <source>
        <dbReference type="EMBL" id="KAL0420811.1"/>
    </source>
</evidence>
<dbReference type="EMBL" id="JACGWN010000011">
    <property type="protein sequence ID" value="KAL0420811.1"/>
    <property type="molecule type" value="Genomic_DNA"/>
</dbReference>
<sequence length="541" mass="62257">MLIEEVAVSGEFVEFFTNLLGGHRRNRFLHLEYLRPWACYVFTADDGDFLIRPVLREEVKEAVFEIDEDKAPGPDGFSSGFYKAAWPVIGDEVAACNCVSDFRPISCCNVLYKIISRIMVQRMQGFMTKLVDLRKAYDTLEWNFVVLRLFGFPVRFIDWIEKCISSTSFSVSLNGGLHARVQLLQSVISALNIYWATAFVLPKSVIRAIEARMRNFLWRGGADSGMAKMAWKDVCKPCEEGGQGIRALQPLNQTLMCKHLWEVVQHNDSSIWVSRILHYRLSHTTIWTAGIDFGSWSWRKILRLRHQLLDHVYCSIETGDNFLLWQDSWHPLGPLIYRFPRGPSILRIPLDAKLSTGIRDGQWNWPKITDIEHVEILHRLPLLGDDDRIGWDSPTGCLTNLTAYRLFQPQGPKVPVSGIFAFVLCYDDYPHWTELGGMDRIEHVFCVLMERNQRRFAATHSAPVHTARLTMEQIRMRLIGEDLSYNCKAQVQKLKGFAEGFDQDRLDPYFDGNLEPYPEDDTSLAIDDEFSCLIEEIEQMG</sequence>
<gene>
    <name evidence="1" type="ORF">Slati_3104000</name>
</gene>
<protein>
    <recommendedName>
        <fullName evidence="2">Reverse transcriptase domain-containing protein</fullName>
    </recommendedName>
</protein>
<name>A0AAW2UXI4_9LAMI</name>
<reference evidence="1" key="2">
    <citation type="journal article" date="2024" name="Plant">
        <title>Genomic evolution and insights into agronomic trait innovations of Sesamum species.</title>
        <authorList>
            <person name="Miao H."/>
            <person name="Wang L."/>
            <person name="Qu L."/>
            <person name="Liu H."/>
            <person name="Sun Y."/>
            <person name="Le M."/>
            <person name="Wang Q."/>
            <person name="Wei S."/>
            <person name="Zheng Y."/>
            <person name="Lin W."/>
            <person name="Duan Y."/>
            <person name="Cao H."/>
            <person name="Xiong S."/>
            <person name="Wang X."/>
            <person name="Wei L."/>
            <person name="Li C."/>
            <person name="Ma Q."/>
            <person name="Ju M."/>
            <person name="Zhao R."/>
            <person name="Li G."/>
            <person name="Mu C."/>
            <person name="Tian Q."/>
            <person name="Mei H."/>
            <person name="Zhang T."/>
            <person name="Gao T."/>
            <person name="Zhang H."/>
        </authorList>
    </citation>
    <scope>NUCLEOTIDE SEQUENCE</scope>
    <source>
        <strain evidence="1">KEN1</strain>
    </source>
</reference>
<accession>A0AAW2UXI4</accession>
<dbReference type="PANTHER" id="PTHR33116">
    <property type="entry name" value="REVERSE TRANSCRIPTASE ZINC-BINDING DOMAIN-CONTAINING PROTEIN-RELATED-RELATED"/>
    <property type="match status" value="1"/>
</dbReference>
<dbReference type="AlphaFoldDB" id="A0AAW2UXI4"/>
<proteinExistence type="predicted"/>
<comment type="caution">
    <text evidence="1">The sequence shown here is derived from an EMBL/GenBank/DDBJ whole genome shotgun (WGS) entry which is preliminary data.</text>
</comment>
<reference evidence="1" key="1">
    <citation type="submission" date="2020-06" db="EMBL/GenBank/DDBJ databases">
        <authorList>
            <person name="Li T."/>
            <person name="Hu X."/>
            <person name="Zhang T."/>
            <person name="Song X."/>
            <person name="Zhang H."/>
            <person name="Dai N."/>
            <person name="Sheng W."/>
            <person name="Hou X."/>
            <person name="Wei L."/>
        </authorList>
    </citation>
    <scope>NUCLEOTIDE SEQUENCE</scope>
    <source>
        <strain evidence="1">KEN1</strain>
        <tissue evidence="1">Leaf</tissue>
    </source>
</reference>
<evidence type="ECO:0008006" key="2">
    <source>
        <dbReference type="Google" id="ProtNLM"/>
    </source>
</evidence>